<keyword evidence="4" id="KW-1185">Reference proteome</keyword>
<organism evidence="3 4">
    <name type="scientific">Thermomonospora cellulosilytica</name>
    <dbReference type="NCBI Taxonomy" id="1411118"/>
    <lineage>
        <taxon>Bacteria</taxon>
        <taxon>Bacillati</taxon>
        <taxon>Actinomycetota</taxon>
        <taxon>Actinomycetes</taxon>
        <taxon>Streptosporangiales</taxon>
        <taxon>Thermomonosporaceae</taxon>
        <taxon>Thermomonospora</taxon>
    </lineage>
</organism>
<dbReference type="Pfam" id="PF20091">
    <property type="entry name" value="Abhydrolase_10"/>
    <property type="match status" value="1"/>
</dbReference>
<dbReference type="AlphaFoldDB" id="A0A7W3MZL0"/>
<keyword evidence="1" id="KW-0732">Signal</keyword>
<feature type="signal peptide" evidence="1">
    <location>
        <begin position="1"/>
        <end position="28"/>
    </location>
</feature>
<name>A0A7W3MZL0_9ACTN</name>
<gene>
    <name evidence="3" type="ORF">HNR21_003688</name>
</gene>
<feature type="chain" id="PRO_5031280258" description="Alpha/beta hydrolase domain-containing protein" evidence="1">
    <location>
        <begin position="29"/>
        <end position="456"/>
    </location>
</feature>
<dbReference type="EMBL" id="JACJII010000001">
    <property type="protein sequence ID" value="MBA9004806.1"/>
    <property type="molecule type" value="Genomic_DNA"/>
</dbReference>
<sequence length="456" mass="49465">MPRLLRLSAFLPVVVAAGLLAAPSPATAEPVPVDVPAVQGPIPGTVPGDPKAPEVGDTYPWMSTDVDLASAGYVEQEFYVSGKADAYSLTGEQIAADVPYRTRMIVRRPANPLKFNGTVLAEWQNVSAGYDIDALWNHEQLMREGYAWVGISAQRVGVNHLRTWSPARYGQLDVTGGGQFNADELSYDIYAQAAKALRATSGVRPLGLLKPRTLLGIGASQSSVRMTVYYDRILPKTEAVFDGYGHIVGTAPSRKGAEPVFHVQSETDVRTPTRRPDDDRYRRWEVAGTAHSGWNGQAYRKSILDRDLGAAPTYNCARPPFSRAPLHHVLAAAYGHLTKWVQYGVQPPSAQPLEFNADGTIARDEHGLARGGIRLSQVEVPTALNDGINSGETFCVLFGTHIPFDEAKLDALYPSHTRYVASVAAADTRNVRSGYLLSGDARQNLLDASRSDIGKD</sequence>
<evidence type="ECO:0000313" key="4">
    <source>
        <dbReference type="Proteomes" id="UP000539313"/>
    </source>
</evidence>
<reference evidence="3 4" key="1">
    <citation type="submission" date="2020-08" db="EMBL/GenBank/DDBJ databases">
        <title>Sequencing the genomes of 1000 actinobacteria strains.</title>
        <authorList>
            <person name="Klenk H.-P."/>
        </authorList>
    </citation>
    <scope>NUCLEOTIDE SEQUENCE [LARGE SCALE GENOMIC DNA]</scope>
    <source>
        <strain evidence="3 4">DSM 45823</strain>
    </source>
</reference>
<dbReference type="Proteomes" id="UP000539313">
    <property type="component" value="Unassembled WGS sequence"/>
</dbReference>
<proteinExistence type="predicted"/>
<feature type="domain" description="Alpha/beta hydrolase" evidence="2">
    <location>
        <begin position="39"/>
        <end position="443"/>
    </location>
</feature>
<evidence type="ECO:0000256" key="1">
    <source>
        <dbReference type="SAM" id="SignalP"/>
    </source>
</evidence>
<dbReference type="RefSeq" id="WP_220500204.1">
    <property type="nucleotide sequence ID" value="NZ_JACJII010000001.1"/>
</dbReference>
<comment type="caution">
    <text evidence="3">The sequence shown here is derived from an EMBL/GenBank/DDBJ whole genome shotgun (WGS) entry which is preliminary data.</text>
</comment>
<evidence type="ECO:0000259" key="2">
    <source>
        <dbReference type="Pfam" id="PF20091"/>
    </source>
</evidence>
<accession>A0A7W3MZL0</accession>
<dbReference type="InterPro" id="IPR045394">
    <property type="entry name" value="Abhydrolase_dom"/>
</dbReference>
<evidence type="ECO:0000313" key="3">
    <source>
        <dbReference type="EMBL" id="MBA9004806.1"/>
    </source>
</evidence>
<protein>
    <recommendedName>
        <fullName evidence="2">Alpha/beta hydrolase domain-containing protein</fullName>
    </recommendedName>
</protein>